<evidence type="ECO:0000313" key="3">
    <source>
        <dbReference type="Proteomes" id="UP000466442"/>
    </source>
</evidence>
<evidence type="ECO:0000256" key="1">
    <source>
        <dbReference type="SAM" id="MobiDB-lite"/>
    </source>
</evidence>
<feature type="region of interest" description="Disordered" evidence="1">
    <location>
        <begin position="1"/>
        <end position="24"/>
    </location>
</feature>
<evidence type="ECO:0000313" key="2">
    <source>
        <dbReference type="EMBL" id="KAF6216934.1"/>
    </source>
</evidence>
<accession>A0A8S9Y7U8</accession>
<dbReference type="AlphaFoldDB" id="A0A8S9Y7U8"/>
<dbReference type="Proteomes" id="UP000466442">
    <property type="component" value="Linkage Group LG1"/>
</dbReference>
<dbReference type="EMBL" id="WIXP02000001">
    <property type="protein sequence ID" value="KAF6216934.1"/>
    <property type="molecule type" value="Genomic_DNA"/>
</dbReference>
<name>A0A8S9Y7U8_APOLU</name>
<proteinExistence type="predicted"/>
<gene>
    <name evidence="2" type="ORF">GE061_001285</name>
</gene>
<reference evidence="2" key="1">
    <citation type="journal article" date="2021" name="Mol. Ecol. Resour.">
        <title>Apolygus lucorum genome provides insights into omnivorousness and mesophyll feeding.</title>
        <authorList>
            <person name="Liu Y."/>
            <person name="Liu H."/>
            <person name="Wang H."/>
            <person name="Huang T."/>
            <person name="Liu B."/>
            <person name="Yang B."/>
            <person name="Yin L."/>
            <person name="Li B."/>
            <person name="Zhang Y."/>
            <person name="Zhang S."/>
            <person name="Jiang F."/>
            <person name="Zhang X."/>
            <person name="Ren Y."/>
            <person name="Wang B."/>
            <person name="Wang S."/>
            <person name="Lu Y."/>
            <person name="Wu K."/>
            <person name="Fan W."/>
            <person name="Wang G."/>
        </authorList>
    </citation>
    <scope>NUCLEOTIDE SEQUENCE</scope>
    <source>
        <strain evidence="2">12Hb</strain>
    </source>
</reference>
<organism evidence="2 3">
    <name type="scientific">Apolygus lucorum</name>
    <name type="common">Small green plant bug</name>
    <name type="synonym">Lygocoris lucorum</name>
    <dbReference type="NCBI Taxonomy" id="248454"/>
    <lineage>
        <taxon>Eukaryota</taxon>
        <taxon>Metazoa</taxon>
        <taxon>Ecdysozoa</taxon>
        <taxon>Arthropoda</taxon>
        <taxon>Hexapoda</taxon>
        <taxon>Insecta</taxon>
        <taxon>Pterygota</taxon>
        <taxon>Neoptera</taxon>
        <taxon>Paraneoptera</taxon>
        <taxon>Hemiptera</taxon>
        <taxon>Heteroptera</taxon>
        <taxon>Panheteroptera</taxon>
        <taxon>Cimicomorpha</taxon>
        <taxon>Miridae</taxon>
        <taxon>Mirini</taxon>
        <taxon>Apolygus</taxon>
    </lineage>
</organism>
<feature type="compositionally biased region" description="Acidic residues" evidence="1">
    <location>
        <begin position="46"/>
        <end position="56"/>
    </location>
</feature>
<keyword evidence="3" id="KW-1185">Reference proteome</keyword>
<sequence>MDHRDSDLEGSMDEAPKFSPRFLNQQVEETMGAYTKKYEMSNNENDMSEPEEDGPEDAPNGTPQTILTKINRKTVTK</sequence>
<feature type="region of interest" description="Disordered" evidence="1">
    <location>
        <begin position="37"/>
        <end position="77"/>
    </location>
</feature>
<protein>
    <submittedName>
        <fullName evidence="2">Uncharacterized protein</fullName>
    </submittedName>
</protein>
<comment type="caution">
    <text evidence="2">The sequence shown here is derived from an EMBL/GenBank/DDBJ whole genome shotgun (WGS) entry which is preliminary data.</text>
</comment>